<evidence type="ECO:0000256" key="3">
    <source>
        <dbReference type="ARBA" id="ARBA00022990"/>
    </source>
</evidence>
<feature type="compositionally biased region" description="Low complexity" evidence="6">
    <location>
        <begin position="273"/>
        <end position="285"/>
    </location>
</feature>
<feature type="region of interest" description="Disordered" evidence="6">
    <location>
        <begin position="600"/>
        <end position="623"/>
    </location>
</feature>
<feature type="domain" description="CID" evidence="7">
    <location>
        <begin position="4"/>
        <end position="133"/>
    </location>
</feature>
<evidence type="ECO:0000313" key="8">
    <source>
        <dbReference type="EMBL" id="KAL0278276.1"/>
    </source>
</evidence>
<feature type="region of interest" description="Disordered" evidence="6">
    <location>
        <begin position="801"/>
        <end position="826"/>
    </location>
</feature>
<feature type="region of interest" description="Disordered" evidence="6">
    <location>
        <begin position="707"/>
        <end position="745"/>
    </location>
</feature>
<evidence type="ECO:0000256" key="5">
    <source>
        <dbReference type="ARBA" id="ARBA00067342"/>
    </source>
</evidence>
<feature type="compositionally biased region" description="Polar residues" evidence="6">
    <location>
        <begin position="437"/>
        <end position="448"/>
    </location>
</feature>
<dbReference type="GO" id="GO:0031124">
    <property type="term" value="P:mRNA 3'-end processing"/>
    <property type="evidence" value="ECO:0007669"/>
    <property type="project" value="TreeGrafter"/>
</dbReference>
<dbReference type="PANTHER" id="PTHR12460">
    <property type="entry name" value="CYCLIN-DEPENDENT KINASE INHIBITOR-RELATED PROTEIN"/>
    <property type="match status" value="1"/>
</dbReference>
<dbReference type="PROSITE" id="PS51391">
    <property type="entry name" value="CID"/>
    <property type="match status" value="1"/>
</dbReference>
<evidence type="ECO:0000256" key="4">
    <source>
        <dbReference type="ARBA" id="ARBA00062892"/>
    </source>
</evidence>
<dbReference type="PANTHER" id="PTHR12460:SF40">
    <property type="entry name" value="REGULATION OF NUCLEAR PRE-MRNA DOMAIN-CONTAINING PROTEIN 2"/>
    <property type="match status" value="1"/>
</dbReference>
<feature type="compositionally biased region" description="Basic and acidic residues" evidence="6">
    <location>
        <begin position="486"/>
        <end position="495"/>
    </location>
</feature>
<keyword evidence="3" id="KW-0007">Acetylation</keyword>
<evidence type="ECO:0000259" key="7">
    <source>
        <dbReference type="PROSITE" id="PS51391"/>
    </source>
</evidence>
<sequence length="843" mass="95835">MTATSVFNEQQFESKLVSLKDSQDAINSLSSWCLQNREHHKKIVNCWLHCLKRVKIEQRLSLFYLANDVIQYSKRKHYQFVESWGTALQKATTLVRDDKVKSRIMRIFKIWDERGVYDEAFIADLCGLLSTNIKKKTETSTDSSEFQPSVLIGKIRECKVLEDDTDLRFRKVKENPLELTDADNMRTCLKDRKHGSDIAAEVDHGVKRMEAYVKALEVEIAEREKLIDILYQATLFYESQRGEAKLVCNAYRNFGNKVKILKRKLDELIPTLSDSPIPSPDANAPSPSPDSDLDFSSQQKSKRECTKEQSVDNNSLDFSFVNSTFMGNSQFLDINFQRDMFNNTPLGGLGNSQNPNSNEINVRPIEVINTREQKENVGFNISDFLKSLLPSGASKTEDTTDSIPASQPPALQPLQPPPMPPLFTTGDAFGSIWKSGWEQSESAQTGNAWNHEGGSQDWSVPQPVPDPWQGSSGPINSDTPESPPLYEKEPVREPVEYDDSISARSLLPMGQLQDIDHRIGQDMDHRLGLHRRVDLDHRKLQKLGPKDVDHRNLISLTGSPRKETKPLQPPPAFVWPGDQDYRTKPADVDFRISQRPSDLVLSTNFNPCQPPPKAPSSEAGERKDVNVESIDMDVSEEDEEDLGNIIQEEEVEDKKMNSADLSFLNRSNLTNFSMASSFMENSTSAVQMNQDVDERLKTIFGTRICGPGKLPSEYDDESSRSNEVPLSMGDIRHDQDRDNREMELDKSKSNGFLEDSQEGNDYYRREQSWHADGMSEVPPPCHMGPVGPVSRGDFPVRIPWNSPRPRGRGQNHRFPFRPHHPRQESLRPRLPFRPRVHMRGGRW</sequence>
<protein>
    <recommendedName>
        <fullName evidence="5">Regulation of nuclear pre-mRNA domain-containing protein 2</fullName>
    </recommendedName>
</protein>
<dbReference type="Gene3D" id="6.10.250.2560">
    <property type="match status" value="1"/>
</dbReference>
<dbReference type="InterPro" id="IPR006569">
    <property type="entry name" value="CID_dom"/>
</dbReference>
<dbReference type="InterPro" id="IPR032337">
    <property type="entry name" value="RPRD1A/B_C"/>
</dbReference>
<feature type="compositionally biased region" description="Basic residues" evidence="6">
    <location>
        <begin position="805"/>
        <end position="820"/>
    </location>
</feature>
<dbReference type="AlphaFoldDB" id="A0AAW2I917"/>
<gene>
    <name evidence="8" type="ORF">PYX00_000133</name>
</gene>
<accession>A0AAW2I917</accession>
<dbReference type="SUPFAM" id="SSF48464">
    <property type="entry name" value="ENTH/VHS domain"/>
    <property type="match status" value="1"/>
</dbReference>
<evidence type="ECO:0000256" key="1">
    <source>
        <dbReference type="ARBA" id="ARBA00022481"/>
    </source>
</evidence>
<feature type="compositionally biased region" description="Pro residues" evidence="6">
    <location>
        <begin position="406"/>
        <end position="421"/>
    </location>
</feature>
<dbReference type="Pfam" id="PF16566">
    <property type="entry name" value="CREPT"/>
    <property type="match status" value="1"/>
</dbReference>
<dbReference type="SMART" id="SM00582">
    <property type="entry name" value="RPR"/>
    <property type="match status" value="1"/>
</dbReference>
<evidence type="ECO:0000256" key="6">
    <source>
        <dbReference type="SAM" id="MobiDB-lite"/>
    </source>
</evidence>
<dbReference type="Pfam" id="PF04818">
    <property type="entry name" value="CID"/>
    <property type="match status" value="1"/>
</dbReference>
<feature type="compositionally biased region" description="Basic and acidic residues" evidence="6">
    <location>
        <begin position="730"/>
        <end position="745"/>
    </location>
</feature>
<comment type="caution">
    <text evidence="8">The sequence shown here is derived from an EMBL/GenBank/DDBJ whole genome shotgun (WGS) entry which is preliminary data.</text>
</comment>
<proteinExistence type="predicted"/>
<keyword evidence="1" id="KW-0488">Methylation</keyword>
<keyword evidence="2" id="KW-0597">Phosphoprotein</keyword>
<feature type="region of interest" description="Disordered" evidence="6">
    <location>
        <begin position="271"/>
        <end position="309"/>
    </location>
</feature>
<feature type="region of interest" description="Disordered" evidence="6">
    <location>
        <begin position="392"/>
        <end position="496"/>
    </location>
</feature>
<evidence type="ECO:0000256" key="2">
    <source>
        <dbReference type="ARBA" id="ARBA00022553"/>
    </source>
</evidence>
<organism evidence="8">
    <name type="scientific">Menopon gallinae</name>
    <name type="common">poultry shaft louse</name>
    <dbReference type="NCBI Taxonomy" id="328185"/>
    <lineage>
        <taxon>Eukaryota</taxon>
        <taxon>Metazoa</taxon>
        <taxon>Ecdysozoa</taxon>
        <taxon>Arthropoda</taxon>
        <taxon>Hexapoda</taxon>
        <taxon>Insecta</taxon>
        <taxon>Pterygota</taxon>
        <taxon>Neoptera</taxon>
        <taxon>Paraneoptera</taxon>
        <taxon>Psocodea</taxon>
        <taxon>Troctomorpha</taxon>
        <taxon>Phthiraptera</taxon>
        <taxon>Amblycera</taxon>
        <taxon>Menoponidae</taxon>
        <taxon>Menopon</taxon>
    </lineage>
</organism>
<dbReference type="CDD" id="cd16981">
    <property type="entry name" value="CID_RPRD_like"/>
    <property type="match status" value="1"/>
</dbReference>
<dbReference type="Gene3D" id="1.25.40.90">
    <property type="match status" value="1"/>
</dbReference>
<reference evidence="8" key="1">
    <citation type="journal article" date="2024" name="Gigascience">
        <title>Chromosome-level genome of the poultry shaft louse Menopon gallinae provides insight into the host-switching and adaptive evolution of parasitic lice.</title>
        <authorList>
            <person name="Xu Y."/>
            <person name="Ma L."/>
            <person name="Liu S."/>
            <person name="Liang Y."/>
            <person name="Liu Q."/>
            <person name="He Z."/>
            <person name="Tian L."/>
            <person name="Duan Y."/>
            <person name="Cai W."/>
            <person name="Li H."/>
            <person name="Song F."/>
        </authorList>
    </citation>
    <scope>NUCLEOTIDE SEQUENCE</scope>
    <source>
        <strain evidence="8">Cailab_2023a</strain>
    </source>
</reference>
<comment type="subunit">
    <text evidence="4">Associates with the RNA polymerase II complex.</text>
</comment>
<dbReference type="GO" id="GO:0000993">
    <property type="term" value="F:RNA polymerase II complex binding"/>
    <property type="evidence" value="ECO:0007669"/>
    <property type="project" value="TreeGrafter"/>
</dbReference>
<dbReference type="EMBL" id="JARGDH010000001">
    <property type="protein sequence ID" value="KAL0278276.1"/>
    <property type="molecule type" value="Genomic_DNA"/>
</dbReference>
<dbReference type="FunFam" id="1.25.40.90:FF:000020">
    <property type="entry name" value="regulation of nuclear pre-mRNA domain-containing protein 2 isoform X1"/>
    <property type="match status" value="1"/>
</dbReference>
<feature type="region of interest" description="Disordered" evidence="6">
    <location>
        <begin position="544"/>
        <end position="578"/>
    </location>
</feature>
<name>A0AAW2I917_9NEOP</name>
<feature type="compositionally biased region" description="Polar residues" evidence="6">
    <location>
        <begin position="469"/>
        <end position="480"/>
    </location>
</feature>
<dbReference type="InterPro" id="IPR008942">
    <property type="entry name" value="ENTH_VHS"/>
</dbReference>